<feature type="region of interest" description="Disordered" evidence="1">
    <location>
        <begin position="136"/>
        <end position="155"/>
    </location>
</feature>
<dbReference type="GO" id="GO:0032259">
    <property type="term" value="P:methylation"/>
    <property type="evidence" value="ECO:0007669"/>
    <property type="project" value="UniProtKB-KW"/>
</dbReference>
<accession>A0A1E1WW82</accession>
<evidence type="ECO:0000313" key="2">
    <source>
        <dbReference type="EMBL" id="JAT91234.1"/>
    </source>
</evidence>
<reference evidence="2" key="1">
    <citation type="journal article" date="2017" name="Front. Cell. Infect. Microbiol.">
        <title>The Distinct Transcriptional Response of the Midgut of Amblyomma sculptum and Amblyomma aureolatum Ticks to Rickettsia rickettsii Correlates to Their Differences in Susceptibility to Infection.</title>
        <authorList>
            <person name="Martins L.A."/>
            <person name="Galletti M.F.B.M."/>
            <person name="Ribeiro J.M."/>
            <person name="Fujita A."/>
            <person name="Costa F.B."/>
            <person name="Labruna M.B."/>
            <person name="Daffre S."/>
            <person name="Fogaca A.C."/>
        </authorList>
    </citation>
    <scope>NUCLEOTIDE SEQUENCE</scope>
</reference>
<keyword evidence="2" id="KW-0489">Methyltransferase</keyword>
<dbReference type="PANTHER" id="PTHR46060">
    <property type="entry name" value="MARINER MOS1 TRANSPOSASE-LIKE PROTEIN"/>
    <property type="match status" value="1"/>
</dbReference>
<protein>
    <submittedName>
        <fullName evidence="2">Putative histone-lysine n-methyltransferase setmar-like protein</fullName>
    </submittedName>
</protein>
<feature type="non-terminal residue" evidence="2">
    <location>
        <position position="155"/>
    </location>
</feature>
<evidence type="ECO:0000256" key="1">
    <source>
        <dbReference type="SAM" id="MobiDB-lite"/>
    </source>
</evidence>
<dbReference type="InterPro" id="IPR052709">
    <property type="entry name" value="Transposase-MT_Hybrid"/>
</dbReference>
<dbReference type="AlphaFoldDB" id="A0A1E1WW82"/>
<name>A0A1E1WW82_9ACAR</name>
<sequence>TLGDNAPSYAMVKKWVADFKRVQTSIEDAARSGRPSTACTEKNVHKVQDIVMADRHVTQRHIAECVGISVERVGHILTQLLNMHKVSARWVPRFLTLENKRLRELCSAENVQLFEADIKLFLPRFVTMDETRVHQFRPESKKASKHWKHPPPPKK</sequence>
<dbReference type="PANTHER" id="PTHR46060:SF1">
    <property type="entry name" value="MARINER MOS1 TRANSPOSASE-LIKE PROTEIN"/>
    <property type="match status" value="1"/>
</dbReference>
<organism evidence="2">
    <name type="scientific">Amblyomma aureolatum</name>
    <dbReference type="NCBI Taxonomy" id="187763"/>
    <lineage>
        <taxon>Eukaryota</taxon>
        <taxon>Metazoa</taxon>
        <taxon>Ecdysozoa</taxon>
        <taxon>Arthropoda</taxon>
        <taxon>Chelicerata</taxon>
        <taxon>Arachnida</taxon>
        <taxon>Acari</taxon>
        <taxon>Parasitiformes</taxon>
        <taxon>Ixodida</taxon>
        <taxon>Ixodoidea</taxon>
        <taxon>Ixodidae</taxon>
        <taxon>Amblyomminae</taxon>
        <taxon>Amblyomma</taxon>
    </lineage>
</organism>
<feature type="non-terminal residue" evidence="2">
    <location>
        <position position="1"/>
    </location>
</feature>
<dbReference type="EMBL" id="GFAC01007954">
    <property type="protein sequence ID" value="JAT91234.1"/>
    <property type="molecule type" value="mRNA"/>
</dbReference>
<keyword evidence="2" id="KW-0808">Transferase</keyword>
<feature type="compositionally biased region" description="Basic residues" evidence="1">
    <location>
        <begin position="143"/>
        <end position="155"/>
    </location>
</feature>
<dbReference type="GO" id="GO:0008168">
    <property type="term" value="F:methyltransferase activity"/>
    <property type="evidence" value="ECO:0007669"/>
    <property type="project" value="UniProtKB-KW"/>
</dbReference>
<proteinExistence type="evidence at transcript level"/>